<comment type="catalytic activity">
    <reaction evidence="13">
        <text>RNA(n) + ATP = RNA(n)-3'-adenine ribonucleotide + diphosphate</text>
        <dbReference type="Rhea" id="RHEA:11332"/>
        <dbReference type="Rhea" id="RHEA-COMP:14527"/>
        <dbReference type="Rhea" id="RHEA-COMP:17347"/>
        <dbReference type="ChEBI" id="CHEBI:30616"/>
        <dbReference type="ChEBI" id="CHEBI:33019"/>
        <dbReference type="ChEBI" id="CHEBI:140395"/>
        <dbReference type="ChEBI" id="CHEBI:173115"/>
        <dbReference type="EC" id="2.7.7.19"/>
    </reaction>
</comment>
<dbReference type="Pfam" id="PF20750">
    <property type="entry name" value="PAP_NTPase"/>
    <property type="match status" value="1"/>
</dbReference>
<reference evidence="16" key="2">
    <citation type="submission" date="2025-09" db="UniProtKB">
        <authorList>
            <consortium name="Ensembl"/>
        </authorList>
    </citation>
    <scope>IDENTIFICATION</scope>
</reference>
<evidence type="ECO:0000256" key="3">
    <source>
        <dbReference type="ARBA" id="ARBA00004123"/>
    </source>
</evidence>
<comment type="cofactor">
    <cofactor evidence="1">
        <name>Mn(2+)</name>
        <dbReference type="ChEBI" id="CHEBI:29035"/>
    </cofactor>
</comment>
<keyword evidence="9" id="KW-0547">Nucleotide-binding</keyword>
<name>A0A8C8BU70_9STRI</name>
<evidence type="ECO:0000256" key="8">
    <source>
        <dbReference type="ARBA" id="ARBA00022723"/>
    </source>
</evidence>
<dbReference type="InterPro" id="IPR043519">
    <property type="entry name" value="NT_sf"/>
</dbReference>
<evidence type="ECO:0000256" key="4">
    <source>
        <dbReference type="ARBA" id="ARBA00010912"/>
    </source>
</evidence>
<keyword evidence="17" id="KW-1185">Reference proteome</keyword>
<sequence>TDTDGSLCTVGSLQHRISLSISWLSNFLKPEEHESNKKYFLTQSSVPLQAVEDSYVPVVKFEFDGAEIDLVFARPSVQTVSDNLGLGGDWHLRSLDMRCIQSLNGEMHITQLHVSALGHGIYSNLLGFLGGVSWTTLVARTCPLYSSALASAPVNKFFFFQNGKSYCLF</sequence>
<dbReference type="Pfam" id="PF04928">
    <property type="entry name" value="PAP_central"/>
    <property type="match status" value="1"/>
</dbReference>
<comment type="subcellular location">
    <subcellularLocation>
        <location evidence="3">Nucleus</location>
    </subcellularLocation>
</comment>
<dbReference type="AlphaFoldDB" id="A0A8C8BU70"/>
<evidence type="ECO:0000256" key="7">
    <source>
        <dbReference type="ARBA" id="ARBA00022679"/>
    </source>
</evidence>
<evidence type="ECO:0000313" key="16">
    <source>
        <dbReference type="Ensembl" id="ENSOSUP00000023668.1"/>
    </source>
</evidence>
<accession>A0A8C8BU70</accession>
<keyword evidence="7" id="KW-0808">Transferase</keyword>
<dbReference type="GO" id="GO:0005524">
    <property type="term" value="F:ATP binding"/>
    <property type="evidence" value="ECO:0007669"/>
    <property type="project" value="UniProtKB-KW"/>
</dbReference>
<evidence type="ECO:0000256" key="6">
    <source>
        <dbReference type="ARBA" id="ARBA00022664"/>
    </source>
</evidence>
<reference evidence="16" key="1">
    <citation type="submission" date="2025-08" db="UniProtKB">
        <authorList>
            <consortium name="Ensembl"/>
        </authorList>
    </citation>
    <scope>IDENTIFICATION</scope>
</reference>
<evidence type="ECO:0000256" key="12">
    <source>
        <dbReference type="ARBA" id="ARBA00023242"/>
    </source>
</evidence>
<evidence type="ECO:0000256" key="2">
    <source>
        <dbReference type="ARBA" id="ARBA00001946"/>
    </source>
</evidence>
<comment type="cofactor">
    <cofactor evidence="2">
        <name>Mg(2+)</name>
        <dbReference type="ChEBI" id="CHEBI:18420"/>
    </cofactor>
</comment>
<evidence type="ECO:0000256" key="13">
    <source>
        <dbReference type="ARBA" id="ARBA00048830"/>
    </source>
</evidence>
<dbReference type="GO" id="GO:1990817">
    <property type="term" value="F:poly(A) RNA polymerase activity"/>
    <property type="evidence" value="ECO:0007669"/>
    <property type="project" value="UniProtKB-EC"/>
</dbReference>
<dbReference type="EC" id="2.7.7.19" evidence="5"/>
<protein>
    <recommendedName>
        <fullName evidence="5">polynucleotide adenylyltransferase</fullName>
        <ecNumber evidence="5">2.7.7.19</ecNumber>
    </recommendedName>
</protein>
<keyword evidence="6" id="KW-0507">mRNA processing</keyword>
<dbReference type="PANTHER" id="PTHR10682:SF6">
    <property type="entry name" value="POLY(A) POLYMERASE GAMMA"/>
    <property type="match status" value="1"/>
</dbReference>
<comment type="similarity">
    <text evidence="4">Belongs to the poly(A) polymerase family.</text>
</comment>
<evidence type="ECO:0000259" key="15">
    <source>
        <dbReference type="Pfam" id="PF20750"/>
    </source>
</evidence>
<dbReference type="SUPFAM" id="SSF81301">
    <property type="entry name" value="Nucleotidyltransferase"/>
    <property type="match status" value="1"/>
</dbReference>
<keyword evidence="10" id="KW-0067">ATP-binding</keyword>
<evidence type="ECO:0000259" key="14">
    <source>
        <dbReference type="Pfam" id="PF04928"/>
    </source>
</evidence>
<dbReference type="InterPro" id="IPR048840">
    <property type="entry name" value="PolA_pol_NTPase"/>
</dbReference>
<dbReference type="Gene3D" id="1.10.1410.10">
    <property type="match status" value="1"/>
</dbReference>
<feature type="domain" description="Poly(A) polymerase central" evidence="14">
    <location>
        <begin position="115"/>
        <end position="161"/>
    </location>
</feature>
<dbReference type="GO" id="GO:0005634">
    <property type="term" value="C:nucleus"/>
    <property type="evidence" value="ECO:0007669"/>
    <property type="project" value="UniProtKB-SubCell"/>
</dbReference>
<evidence type="ECO:0000256" key="5">
    <source>
        <dbReference type="ARBA" id="ARBA00012388"/>
    </source>
</evidence>
<evidence type="ECO:0000256" key="11">
    <source>
        <dbReference type="ARBA" id="ARBA00022842"/>
    </source>
</evidence>
<dbReference type="Gene3D" id="3.30.460.10">
    <property type="entry name" value="Beta Polymerase, domain 2"/>
    <property type="match status" value="1"/>
</dbReference>
<keyword evidence="8" id="KW-0479">Metal-binding</keyword>
<evidence type="ECO:0000256" key="10">
    <source>
        <dbReference type="ARBA" id="ARBA00022840"/>
    </source>
</evidence>
<evidence type="ECO:0000256" key="1">
    <source>
        <dbReference type="ARBA" id="ARBA00001936"/>
    </source>
</evidence>
<dbReference type="GO" id="GO:0046872">
    <property type="term" value="F:metal ion binding"/>
    <property type="evidence" value="ECO:0007669"/>
    <property type="project" value="UniProtKB-KW"/>
</dbReference>
<feature type="domain" description="Poly(A) polymerase nucleotidyltransferase" evidence="15">
    <location>
        <begin position="45"/>
        <end position="105"/>
    </location>
</feature>
<dbReference type="SUPFAM" id="SSF81631">
    <property type="entry name" value="PAP/OAS1 substrate-binding domain"/>
    <property type="match status" value="1"/>
</dbReference>
<dbReference type="GO" id="GO:0006397">
    <property type="term" value="P:mRNA processing"/>
    <property type="evidence" value="ECO:0007669"/>
    <property type="project" value="UniProtKB-KW"/>
</dbReference>
<keyword evidence="11" id="KW-0460">Magnesium</keyword>
<evidence type="ECO:0000256" key="9">
    <source>
        <dbReference type="ARBA" id="ARBA00022741"/>
    </source>
</evidence>
<dbReference type="Proteomes" id="UP000694552">
    <property type="component" value="Unplaced"/>
</dbReference>
<organism evidence="16 17">
    <name type="scientific">Otus sunia</name>
    <name type="common">Oriental scops-owl</name>
    <dbReference type="NCBI Taxonomy" id="257818"/>
    <lineage>
        <taxon>Eukaryota</taxon>
        <taxon>Metazoa</taxon>
        <taxon>Chordata</taxon>
        <taxon>Craniata</taxon>
        <taxon>Vertebrata</taxon>
        <taxon>Euteleostomi</taxon>
        <taxon>Archelosauria</taxon>
        <taxon>Archosauria</taxon>
        <taxon>Dinosauria</taxon>
        <taxon>Saurischia</taxon>
        <taxon>Theropoda</taxon>
        <taxon>Coelurosauria</taxon>
        <taxon>Aves</taxon>
        <taxon>Neognathae</taxon>
        <taxon>Neoaves</taxon>
        <taxon>Telluraves</taxon>
        <taxon>Strigiformes</taxon>
        <taxon>Strigidae</taxon>
        <taxon>Otus</taxon>
    </lineage>
</organism>
<dbReference type="PANTHER" id="PTHR10682">
    <property type="entry name" value="POLY A POLYMERASE"/>
    <property type="match status" value="1"/>
</dbReference>
<keyword evidence="12" id="KW-0539">Nucleus</keyword>
<dbReference type="InterPro" id="IPR007012">
    <property type="entry name" value="PolA_pol_cen_dom"/>
</dbReference>
<evidence type="ECO:0000313" key="17">
    <source>
        <dbReference type="Proteomes" id="UP000694552"/>
    </source>
</evidence>
<proteinExistence type="inferred from homology"/>
<dbReference type="Ensembl" id="ENSOSUT00000024380.1">
    <property type="protein sequence ID" value="ENSOSUP00000023668.1"/>
    <property type="gene ID" value="ENSOSUG00000016133.1"/>
</dbReference>